<dbReference type="Proteomes" id="UP000283523">
    <property type="component" value="Unassembled WGS sequence"/>
</dbReference>
<feature type="domain" description="HTH cro/C1-type" evidence="1">
    <location>
        <begin position="4"/>
        <end position="53"/>
    </location>
</feature>
<dbReference type="Pfam" id="PF01381">
    <property type="entry name" value="HTH_3"/>
    <property type="match status" value="1"/>
</dbReference>
<dbReference type="GO" id="GO:0003677">
    <property type="term" value="F:DNA binding"/>
    <property type="evidence" value="ECO:0007669"/>
    <property type="project" value="InterPro"/>
</dbReference>
<evidence type="ECO:0000259" key="1">
    <source>
        <dbReference type="PROSITE" id="PS50943"/>
    </source>
</evidence>
<dbReference type="InterPro" id="IPR001387">
    <property type="entry name" value="Cro/C1-type_HTH"/>
</dbReference>
<dbReference type="SUPFAM" id="SSF47413">
    <property type="entry name" value="lambda repressor-like DNA-binding domains"/>
    <property type="match status" value="1"/>
</dbReference>
<dbReference type="PROSITE" id="PS50943">
    <property type="entry name" value="HTH_CROC1"/>
    <property type="match status" value="1"/>
</dbReference>
<sequence length="56" mass="6311">MKSLQKKIEETGLKKAYIAQQLGITSSTLSRILSGKQAYVSADLMKRLEELLDKKK</sequence>
<dbReference type="AlphaFoldDB" id="A0A418MI57"/>
<organism evidence="2 3">
    <name type="scientific">Fibrisoma montanum</name>
    <dbReference type="NCBI Taxonomy" id="2305895"/>
    <lineage>
        <taxon>Bacteria</taxon>
        <taxon>Pseudomonadati</taxon>
        <taxon>Bacteroidota</taxon>
        <taxon>Cytophagia</taxon>
        <taxon>Cytophagales</taxon>
        <taxon>Spirosomataceae</taxon>
        <taxon>Fibrisoma</taxon>
    </lineage>
</organism>
<dbReference type="Gene3D" id="1.10.260.40">
    <property type="entry name" value="lambda repressor-like DNA-binding domains"/>
    <property type="match status" value="1"/>
</dbReference>
<proteinExistence type="predicted"/>
<dbReference type="EMBL" id="QXED01000001">
    <property type="protein sequence ID" value="RIV27043.1"/>
    <property type="molecule type" value="Genomic_DNA"/>
</dbReference>
<dbReference type="RefSeq" id="WP_119665895.1">
    <property type="nucleotide sequence ID" value="NZ_QXED01000001.1"/>
</dbReference>
<accession>A0A418MI57</accession>
<comment type="caution">
    <text evidence="2">The sequence shown here is derived from an EMBL/GenBank/DDBJ whole genome shotgun (WGS) entry which is preliminary data.</text>
</comment>
<gene>
    <name evidence="2" type="ORF">DYU11_01625</name>
</gene>
<dbReference type="CDD" id="cd00093">
    <property type="entry name" value="HTH_XRE"/>
    <property type="match status" value="1"/>
</dbReference>
<reference evidence="2 3" key="1">
    <citation type="submission" date="2018-08" db="EMBL/GenBank/DDBJ databases">
        <title>Fibrisoma montanum sp. nov., isolated from Danxia mountain soil.</title>
        <authorList>
            <person name="Huang Y."/>
        </authorList>
    </citation>
    <scope>NUCLEOTIDE SEQUENCE [LARGE SCALE GENOMIC DNA]</scope>
    <source>
        <strain evidence="2 3">HYT19</strain>
    </source>
</reference>
<evidence type="ECO:0000313" key="2">
    <source>
        <dbReference type="EMBL" id="RIV27043.1"/>
    </source>
</evidence>
<name>A0A418MI57_9BACT</name>
<keyword evidence="3" id="KW-1185">Reference proteome</keyword>
<protein>
    <submittedName>
        <fullName evidence="2">Helix-turn-helix domain-containing protein</fullName>
    </submittedName>
</protein>
<evidence type="ECO:0000313" key="3">
    <source>
        <dbReference type="Proteomes" id="UP000283523"/>
    </source>
</evidence>
<dbReference type="OrthoDB" id="2642285at2"/>
<dbReference type="InterPro" id="IPR010982">
    <property type="entry name" value="Lambda_DNA-bd_dom_sf"/>
</dbReference>